<dbReference type="GO" id="GO:0005975">
    <property type="term" value="P:carbohydrate metabolic process"/>
    <property type="evidence" value="ECO:0007669"/>
    <property type="project" value="InterPro"/>
</dbReference>
<evidence type="ECO:0000256" key="15">
    <source>
        <dbReference type="RuleBase" id="RU004335"/>
    </source>
</evidence>
<dbReference type="FunFam" id="3.20.20.80:FF:000002">
    <property type="entry name" value="Glucan endo-1,3-beta-glucosidase 3"/>
    <property type="match status" value="1"/>
</dbReference>
<evidence type="ECO:0000256" key="10">
    <source>
        <dbReference type="ARBA" id="ARBA00023136"/>
    </source>
</evidence>
<evidence type="ECO:0000256" key="5">
    <source>
        <dbReference type="ARBA" id="ARBA00022475"/>
    </source>
</evidence>
<comment type="catalytic activity">
    <reaction evidence="1">
        <text>Hydrolysis of (1-&gt;3)-beta-D-glucosidic linkages in (1-&gt;3)-beta-D-glucans.</text>
        <dbReference type="EC" id="3.2.1.39"/>
    </reaction>
</comment>
<evidence type="ECO:0000313" key="19">
    <source>
        <dbReference type="EMBL" id="KAK9689340.1"/>
    </source>
</evidence>
<feature type="chain" id="PRO_5043699299" description="glucan endo-1,3-beta-D-glucosidase" evidence="17">
    <location>
        <begin position="21"/>
        <end position="461"/>
    </location>
</feature>
<evidence type="ECO:0000256" key="3">
    <source>
        <dbReference type="ARBA" id="ARBA00008773"/>
    </source>
</evidence>
<keyword evidence="8 16" id="KW-0378">Hydrolase</keyword>
<dbReference type="FunFam" id="1.20.58.1040:FF:000001">
    <property type="entry name" value="Glucan endo-1,3-beta-glucosidase 4"/>
    <property type="match status" value="1"/>
</dbReference>
<dbReference type="GO" id="GO:0006952">
    <property type="term" value="P:defense response"/>
    <property type="evidence" value="ECO:0007669"/>
    <property type="project" value="UniProtKB-KW"/>
</dbReference>
<evidence type="ECO:0000256" key="6">
    <source>
        <dbReference type="ARBA" id="ARBA00022622"/>
    </source>
</evidence>
<evidence type="ECO:0000259" key="18">
    <source>
        <dbReference type="SMART" id="SM00768"/>
    </source>
</evidence>
<dbReference type="AlphaFoldDB" id="A0AAW1IIS8"/>
<dbReference type="SMART" id="SM00768">
    <property type="entry name" value="X8"/>
    <property type="match status" value="1"/>
</dbReference>
<evidence type="ECO:0000256" key="16">
    <source>
        <dbReference type="RuleBase" id="RU004336"/>
    </source>
</evidence>
<dbReference type="InterPro" id="IPR044965">
    <property type="entry name" value="Glyco_hydro_17_plant"/>
</dbReference>
<proteinExistence type="inferred from homology"/>
<comment type="subcellular location">
    <subcellularLocation>
        <location evidence="2">Cell membrane</location>
        <topology evidence="2">Lipid-anchor</topology>
        <topology evidence="2">GPI-anchor</topology>
    </subcellularLocation>
</comment>
<feature type="domain" description="X8" evidence="18">
    <location>
        <begin position="372"/>
        <end position="457"/>
    </location>
</feature>
<evidence type="ECO:0000256" key="2">
    <source>
        <dbReference type="ARBA" id="ARBA00004609"/>
    </source>
</evidence>
<dbReference type="PANTHER" id="PTHR32227">
    <property type="entry name" value="GLUCAN ENDO-1,3-BETA-GLUCOSIDASE BG1-RELATED-RELATED"/>
    <property type="match status" value="1"/>
</dbReference>
<name>A0AAW1IIS8_SAPOF</name>
<dbReference type="GO" id="GO:0009506">
    <property type="term" value="C:plasmodesma"/>
    <property type="evidence" value="ECO:0007669"/>
    <property type="project" value="UniProtKB-ARBA"/>
</dbReference>
<dbReference type="Proteomes" id="UP001443914">
    <property type="component" value="Unassembled WGS sequence"/>
</dbReference>
<evidence type="ECO:0000256" key="11">
    <source>
        <dbReference type="ARBA" id="ARBA00023157"/>
    </source>
</evidence>
<dbReference type="Pfam" id="PF07983">
    <property type="entry name" value="X8"/>
    <property type="match status" value="1"/>
</dbReference>
<dbReference type="PROSITE" id="PS00587">
    <property type="entry name" value="GLYCOSYL_HYDROL_F17"/>
    <property type="match status" value="1"/>
</dbReference>
<dbReference type="InterPro" id="IPR000490">
    <property type="entry name" value="Glyco_hydro_17"/>
</dbReference>
<evidence type="ECO:0000256" key="14">
    <source>
        <dbReference type="ARBA" id="ARBA00023295"/>
    </source>
</evidence>
<evidence type="ECO:0000256" key="17">
    <source>
        <dbReference type="SAM" id="SignalP"/>
    </source>
</evidence>
<gene>
    <name evidence="19" type="ORF">RND81_09G053700</name>
</gene>
<dbReference type="InterPro" id="IPR012946">
    <property type="entry name" value="X8"/>
</dbReference>
<reference evidence="19" key="1">
    <citation type="submission" date="2024-03" db="EMBL/GenBank/DDBJ databases">
        <title>WGS assembly of Saponaria officinalis var. Norfolk2.</title>
        <authorList>
            <person name="Jenkins J."/>
            <person name="Shu S."/>
            <person name="Grimwood J."/>
            <person name="Barry K."/>
            <person name="Goodstein D."/>
            <person name="Schmutz J."/>
            <person name="Leebens-Mack J."/>
            <person name="Osbourn A."/>
        </authorList>
    </citation>
    <scope>NUCLEOTIDE SEQUENCE [LARGE SCALE GENOMIC DNA]</scope>
    <source>
        <strain evidence="19">JIC</strain>
    </source>
</reference>
<evidence type="ECO:0000256" key="1">
    <source>
        <dbReference type="ARBA" id="ARBA00000382"/>
    </source>
</evidence>
<keyword evidence="13" id="KW-0449">Lipoprotein</keyword>
<evidence type="ECO:0000256" key="12">
    <source>
        <dbReference type="ARBA" id="ARBA00023180"/>
    </source>
</evidence>
<evidence type="ECO:0000256" key="7">
    <source>
        <dbReference type="ARBA" id="ARBA00022729"/>
    </source>
</evidence>
<dbReference type="GO" id="GO:0042973">
    <property type="term" value="F:glucan endo-1,3-beta-D-glucosidase activity"/>
    <property type="evidence" value="ECO:0007669"/>
    <property type="project" value="UniProtKB-EC"/>
</dbReference>
<keyword evidence="7 17" id="KW-0732">Signal</keyword>
<keyword evidence="14 16" id="KW-0326">Glycosidase</keyword>
<keyword evidence="10" id="KW-0472">Membrane</keyword>
<dbReference type="EC" id="3.2.1.39" evidence="4"/>
<keyword evidence="11" id="KW-1015">Disulfide bond</keyword>
<dbReference type="Pfam" id="PF00332">
    <property type="entry name" value="Glyco_hydro_17"/>
    <property type="match status" value="1"/>
</dbReference>
<keyword evidence="9" id="KW-0611">Plant defense</keyword>
<keyword evidence="20" id="KW-1185">Reference proteome</keyword>
<accession>A0AAW1IIS8</accession>
<comment type="similarity">
    <text evidence="3 15">Belongs to the glycosyl hydrolase 17 family.</text>
</comment>
<evidence type="ECO:0000256" key="9">
    <source>
        <dbReference type="ARBA" id="ARBA00022821"/>
    </source>
</evidence>
<protein>
    <recommendedName>
        <fullName evidence="4">glucan endo-1,3-beta-D-glucosidase</fullName>
        <ecNumber evidence="4">3.2.1.39</ecNumber>
    </recommendedName>
</protein>
<dbReference type="GO" id="GO:0098552">
    <property type="term" value="C:side of membrane"/>
    <property type="evidence" value="ECO:0007669"/>
    <property type="project" value="UniProtKB-KW"/>
</dbReference>
<sequence>MAFVFASLFLSFLLFSSAFAETGKIGINYGRIANNLPTPTEVVQLLKKQGLTRVKLYDSDSNVLKAFSNSGISVTVAIPNENLTAAAASQSFTDDWVKNNILPFYPATNISAVAVGNEVNVDSSITSFLVPAMSNVFASLRANALDTAIKISSPISFNALGNSFPSSAGSFKEELVTKMIQPMLEFLTNTSSYLMVNAYPFFAYSGNSDQISLDYALFKPNSGVVDSGNGLKYNSLFEAQLDAVHAAMDLLKFHDIKVVVTETGWPSHGDENEIGASLENAEGYNGNLVKRVLSGGGTPLRPNDPLDVYLFALFNENEKSGPTSERNYGLFYPNEEKVYSVPLTVAEVATEVVAVAPAAAVDGGSKVIVGQTWCVANEEVSKEKLQNGLDWACGAGKADCRPIQPGATCYNPSSLAAHASYAFNSYYQLKARAAGTCDFGGVAHVVTQSPKFGTCTFPTGY</sequence>
<dbReference type="InterPro" id="IPR017853">
    <property type="entry name" value="GH"/>
</dbReference>
<dbReference type="EMBL" id="JBDFQZ010000009">
    <property type="protein sequence ID" value="KAK9689340.1"/>
    <property type="molecule type" value="Genomic_DNA"/>
</dbReference>
<comment type="caution">
    <text evidence="19">The sequence shown here is derived from an EMBL/GenBank/DDBJ whole genome shotgun (WGS) entry which is preliminary data.</text>
</comment>
<keyword evidence="5" id="KW-1003">Cell membrane</keyword>
<dbReference type="GO" id="GO:0005886">
    <property type="term" value="C:plasma membrane"/>
    <property type="evidence" value="ECO:0007669"/>
    <property type="project" value="UniProtKB-SubCell"/>
</dbReference>
<evidence type="ECO:0000256" key="8">
    <source>
        <dbReference type="ARBA" id="ARBA00022801"/>
    </source>
</evidence>
<organism evidence="19 20">
    <name type="scientific">Saponaria officinalis</name>
    <name type="common">Common soapwort</name>
    <name type="synonym">Lychnis saponaria</name>
    <dbReference type="NCBI Taxonomy" id="3572"/>
    <lineage>
        <taxon>Eukaryota</taxon>
        <taxon>Viridiplantae</taxon>
        <taxon>Streptophyta</taxon>
        <taxon>Embryophyta</taxon>
        <taxon>Tracheophyta</taxon>
        <taxon>Spermatophyta</taxon>
        <taxon>Magnoliopsida</taxon>
        <taxon>eudicotyledons</taxon>
        <taxon>Gunneridae</taxon>
        <taxon>Pentapetalae</taxon>
        <taxon>Caryophyllales</taxon>
        <taxon>Caryophyllaceae</taxon>
        <taxon>Caryophylleae</taxon>
        <taxon>Saponaria</taxon>
    </lineage>
</organism>
<feature type="signal peptide" evidence="17">
    <location>
        <begin position="1"/>
        <end position="20"/>
    </location>
</feature>
<dbReference type="Gene3D" id="1.20.58.1040">
    <property type="match status" value="1"/>
</dbReference>
<keyword evidence="12" id="KW-0325">Glycoprotein</keyword>
<evidence type="ECO:0000256" key="13">
    <source>
        <dbReference type="ARBA" id="ARBA00023288"/>
    </source>
</evidence>
<evidence type="ECO:0000313" key="20">
    <source>
        <dbReference type="Proteomes" id="UP001443914"/>
    </source>
</evidence>
<evidence type="ECO:0000256" key="4">
    <source>
        <dbReference type="ARBA" id="ARBA00012780"/>
    </source>
</evidence>
<keyword evidence="6" id="KW-0336">GPI-anchor</keyword>
<dbReference type="Gene3D" id="3.20.20.80">
    <property type="entry name" value="Glycosidases"/>
    <property type="match status" value="1"/>
</dbReference>
<dbReference type="SUPFAM" id="SSF51445">
    <property type="entry name" value="(Trans)glycosidases"/>
    <property type="match status" value="1"/>
</dbReference>